<keyword evidence="5 10" id="KW-0949">S-adenosyl-L-methionine</keyword>
<evidence type="ECO:0000256" key="6">
    <source>
        <dbReference type="ARBA" id="ARBA00022723"/>
    </source>
</evidence>
<dbReference type="SFLD" id="SFLDF00288">
    <property type="entry name" value="HemN-like__clustered_with_nucl"/>
    <property type="match status" value="1"/>
</dbReference>
<dbReference type="RefSeq" id="WP_331256374.1">
    <property type="nucleotide sequence ID" value="NZ_CP133270.1"/>
</dbReference>
<keyword evidence="6 10" id="KW-0479">Metal-binding</keyword>
<sequence length="384" mass="43699">MDKRPLGVYIHWPYCISKCPYCDFNSYVGAEANRTKMREAYLKALESAFQDTPNHTLQTIFFGGGTPSLMPPELTRDLIEKAKSLWGQNHEIEITLEANPATVDQDRFLAFEKAGINRLSLGIQSLDENVLKFLGRRHSKEEALEAITLARGIFPRYSFDLIYAYKDQTLESWETMLRRGLELAGGHISLYQLTIEPGTAFYARTQRGEILNVQNDLGAELYEMTGEILKDEGYSGYEISNYAKAGHESQHNLIYWRYQDYVGIGPGAHGRYKNLEGQKMGTQSLRGPDAWIESVLHNGHGFQSTEKLSPQNQATEMIMMGLRLENGIDFNHFEAEVGTKLKDFLNPKKMEVLIAEGYLSSHEDTLKLHPKGRRNLNAILQYFL</sequence>
<evidence type="ECO:0000256" key="9">
    <source>
        <dbReference type="ARBA" id="ARBA00023186"/>
    </source>
</evidence>
<comment type="function">
    <text evidence="10">Probably acts as a heme chaperone, transferring heme to an unknown acceptor. Binds one molecule of heme per monomer, possibly covalently. Binds 1 [4Fe-4S] cluster. The cluster is coordinated with 3 cysteines and an exchangeable S-adenosyl-L-methionine.</text>
</comment>
<evidence type="ECO:0000256" key="4">
    <source>
        <dbReference type="ARBA" id="ARBA00022617"/>
    </source>
</evidence>
<dbReference type="PANTHER" id="PTHR13932">
    <property type="entry name" value="COPROPORPHYRINIGEN III OXIDASE"/>
    <property type="match status" value="1"/>
</dbReference>
<comment type="cofactor">
    <cofactor evidence="1">
        <name>[4Fe-4S] cluster</name>
        <dbReference type="ChEBI" id="CHEBI:49883"/>
    </cofactor>
</comment>
<dbReference type="SUPFAM" id="SSF102114">
    <property type="entry name" value="Radical SAM enzymes"/>
    <property type="match status" value="1"/>
</dbReference>
<dbReference type="Proteomes" id="UP001330434">
    <property type="component" value="Chromosome"/>
</dbReference>
<protein>
    <recommendedName>
        <fullName evidence="3 10">Heme chaperone HemW</fullName>
    </recommendedName>
</protein>
<dbReference type="SFLD" id="SFLDG01065">
    <property type="entry name" value="anaerobic_coproporphyrinogen-I"/>
    <property type="match status" value="1"/>
</dbReference>
<dbReference type="InterPro" id="IPR010723">
    <property type="entry name" value="HemN_C"/>
</dbReference>
<keyword evidence="13" id="KW-1185">Reference proteome</keyword>
<evidence type="ECO:0000256" key="10">
    <source>
        <dbReference type="RuleBase" id="RU364116"/>
    </source>
</evidence>
<evidence type="ECO:0000259" key="11">
    <source>
        <dbReference type="PROSITE" id="PS51918"/>
    </source>
</evidence>
<comment type="similarity">
    <text evidence="2">Belongs to the anaerobic coproporphyrinogen-III oxidase family. HemW subfamily.</text>
</comment>
<keyword evidence="4 10" id="KW-0349">Heme</keyword>
<dbReference type="InterPro" id="IPR006638">
    <property type="entry name" value="Elp3/MiaA/NifB-like_rSAM"/>
</dbReference>
<evidence type="ECO:0000256" key="8">
    <source>
        <dbReference type="ARBA" id="ARBA00023014"/>
    </source>
</evidence>
<evidence type="ECO:0000313" key="12">
    <source>
        <dbReference type="EMBL" id="WVX67684.1"/>
    </source>
</evidence>
<dbReference type="PROSITE" id="PS51918">
    <property type="entry name" value="RADICAL_SAM"/>
    <property type="match status" value="1"/>
</dbReference>
<evidence type="ECO:0000256" key="3">
    <source>
        <dbReference type="ARBA" id="ARBA00017228"/>
    </source>
</evidence>
<organism evidence="12 13">
    <name type="scientific">Candidatus Bealeia paramacronuclearis</name>
    <dbReference type="NCBI Taxonomy" id="1921001"/>
    <lineage>
        <taxon>Bacteria</taxon>
        <taxon>Pseudomonadati</taxon>
        <taxon>Pseudomonadota</taxon>
        <taxon>Alphaproteobacteria</taxon>
        <taxon>Holosporales</taxon>
        <taxon>Holosporaceae</taxon>
        <taxon>Candidatus Bealeia</taxon>
    </lineage>
</organism>
<evidence type="ECO:0000256" key="1">
    <source>
        <dbReference type="ARBA" id="ARBA00001966"/>
    </source>
</evidence>
<dbReference type="InterPro" id="IPR004559">
    <property type="entry name" value="HemW-like"/>
</dbReference>
<dbReference type="Pfam" id="PF04055">
    <property type="entry name" value="Radical_SAM"/>
    <property type="match status" value="1"/>
</dbReference>
<comment type="subcellular location">
    <subcellularLocation>
        <location evidence="10">Cytoplasm</location>
    </subcellularLocation>
</comment>
<dbReference type="SFLD" id="SFLDS00029">
    <property type="entry name" value="Radical_SAM"/>
    <property type="match status" value="1"/>
</dbReference>
<reference evidence="12 13" key="1">
    <citation type="journal article" date="2024" name="Environ. Microbiol.">
        <title>Novel evolutionary insights on the interactions of the Holosporales (Alphaproteobacteria) with eukaryotic hosts from comparative genomics.</title>
        <authorList>
            <person name="Giovannini M."/>
            <person name="Petroni G."/>
            <person name="Castelli M."/>
        </authorList>
    </citation>
    <scope>NUCLEOTIDE SEQUENCE [LARGE SCALE GENOMIC DNA]</scope>
    <source>
        <strain evidence="12 13">US_Bl 15I1</strain>
    </source>
</reference>
<keyword evidence="7 10" id="KW-0408">Iron</keyword>
<feature type="domain" description="Radical SAM core" evidence="11">
    <location>
        <begin position="1"/>
        <end position="235"/>
    </location>
</feature>
<evidence type="ECO:0000256" key="5">
    <source>
        <dbReference type="ARBA" id="ARBA00022691"/>
    </source>
</evidence>
<gene>
    <name evidence="12" type="ORF">Bealeia1_01900</name>
</gene>
<dbReference type="SFLD" id="SFLDF00562">
    <property type="entry name" value="HemN-like__clustered_with_heat"/>
    <property type="match status" value="1"/>
</dbReference>
<keyword evidence="10" id="KW-0963">Cytoplasm</keyword>
<keyword evidence="8 10" id="KW-0411">Iron-sulfur</keyword>
<name>A0ABZ2C5G6_9PROT</name>
<keyword evidence="9 10" id="KW-0143">Chaperone</keyword>
<dbReference type="Gene3D" id="3.20.20.70">
    <property type="entry name" value="Aldolase class I"/>
    <property type="match status" value="1"/>
</dbReference>
<dbReference type="InterPro" id="IPR013785">
    <property type="entry name" value="Aldolase_TIM"/>
</dbReference>
<dbReference type="InterPro" id="IPR058240">
    <property type="entry name" value="rSAM_sf"/>
</dbReference>
<dbReference type="NCBIfam" id="TIGR00539">
    <property type="entry name" value="hemN_rel"/>
    <property type="match status" value="1"/>
</dbReference>
<accession>A0ABZ2C5G6</accession>
<dbReference type="EMBL" id="CP133270">
    <property type="protein sequence ID" value="WVX67684.1"/>
    <property type="molecule type" value="Genomic_DNA"/>
</dbReference>
<dbReference type="PANTHER" id="PTHR13932:SF5">
    <property type="entry name" value="RADICAL S-ADENOSYL METHIONINE DOMAIN-CONTAINING PROTEIN 1, MITOCHONDRIAL"/>
    <property type="match status" value="1"/>
</dbReference>
<dbReference type="InterPro" id="IPR007197">
    <property type="entry name" value="rSAM"/>
</dbReference>
<evidence type="ECO:0000313" key="13">
    <source>
        <dbReference type="Proteomes" id="UP001330434"/>
    </source>
</evidence>
<proteinExistence type="inferred from homology"/>
<evidence type="ECO:0000256" key="2">
    <source>
        <dbReference type="ARBA" id="ARBA00006100"/>
    </source>
</evidence>
<dbReference type="SMART" id="SM00729">
    <property type="entry name" value="Elp3"/>
    <property type="match status" value="1"/>
</dbReference>
<dbReference type="InterPro" id="IPR034505">
    <property type="entry name" value="Coproporphyrinogen-III_oxidase"/>
</dbReference>
<evidence type="ECO:0000256" key="7">
    <source>
        <dbReference type="ARBA" id="ARBA00023004"/>
    </source>
</evidence>
<dbReference type="SFLD" id="SFLDG01082">
    <property type="entry name" value="B12-binding_domain_containing"/>
    <property type="match status" value="1"/>
</dbReference>
<keyword evidence="10" id="KW-0004">4Fe-4S</keyword>
<dbReference type="Pfam" id="PF06969">
    <property type="entry name" value="HemN_C"/>
    <property type="match status" value="1"/>
</dbReference>